<feature type="domain" description="Sulphate adenylyltransferase catalytic" evidence="11">
    <location>
        <begin position="175"/>
        <end position="388"/>
    </location>
</feature>
<dbReference type="InterPro" id="IPR002891">
    <property type="entry name" value="APS"/>
</dbReference>
<feature type="binding site" evidence="9">
    <location>
        <begin position="435"/>
        <end position="438"/>
    </location>
    <ligand>
        <name>3'-phosphoadenylyl sulfate</name>
        <dbReference type="ChEBI" id="CHEBI:58339"/>
        <note>allosteric inhibitor</note>
    </ligand>
</feature>
<dbReference type="UniPathway" id="UPA00097"/>
<dbReference type="Gene3D" id="3.40.50.620">
    <property type="entry name" value="HUPs"/>
    <property type="match status" value="1"/>
</dbReference>
<evidence type="ECO:0000256" key="6">
    <source>
        <dbReference type="ARBA" id="ARBA00022741"/>
    </source>
</evidence>
<organism evidence="13 14">
    <name type="scientific">Ophiocordyceps sinensis</name>
    <dbReference type="NCBI Taxonomy" id="72228"/>
    <lineage>
        <taxon>Eukaryota</taxon>
        <taxon>Fungi</taxon>
        <taxon>Dikarya</taxon>
        <taxon>Ascomycota</taxon>
        <taxon>Pezizomycotina</taxon>
        <taxon>Sordariomycetes</taxon>
        <taxon>Hypocreomycetidae</taxon>
        <taxon>Hypocreales</taxon>
        <taxon>Ophiocordycipitaceae</taxon>
        <taxon>Ophiocordyceps</taxon>
    </lineage>
</organism>
<dbReference type="NCBIfam" id="TIGR00455">
    <property type="entry name" value="apsK"/>
    <property type="match status" value="1"/>
</dbReference>
<dbReference type="FunFam" id="3.40.50.620:FF:000052">
    <property type="entry name" value="Sulfate adenylyltransferase"/>
    <property type="match status" value="1"/>
</dbReference>
<keyword evidence="9" id="KW-0486">Methionine biosynthesis</keyword>
<dbReference type="AlphaFoldDB" id="A0A8H4V6T8"/>
<feature type="binding site" evidence="9">
    <location>
        <begin position="198"/>
        <end position="201"/>
    </location>
    <ligand>
        <name>ATP</name>
        <dbReference type="ChEBI" id="CHEBI:30616"/>
    </ligand>
</feature>
<dbReference type="GO" id="GO:0004781">
    <property type="term" value="F:sulfate adenylyltransferase (ATP) activity"/>
    <property type="evidence" value="ECO:0007669"/>
    <property type="project" value="UniProtKB-UniRule"/>
</dbReference>
<keyword evidence="4 9" id="KW-0808">Transferase</keyword>
<feature type="site" description="Induces change in substrate recognition on ATP binding" evidence="9">
    <location>
        <position position="331"/>
    </location>
</feature>
<keyword evidence="3 9" id="KW-0021">Allosteric enzyme</keyword>
<reference evidence="13 14" key="1">
    <citation type="journal article" date="2020" name="Genome Biol. Evol.">
        <title>A new high-quality draft genome assembly of the Chinese cordyceps Ophiocordyceps sinensis.</title>
        <authorList>
            <person name="Shu R."/>
            <person name="Zhang J."/>
            <person name="Meng Q."/>
            <person name="Zhang H."/>
            <person name="Zhou G."/>
            <person name="Li M."/>
            <person name="Wu P."/>
            <person name="Zhao Y."/>
            <person name="Chen C."/>
            <person name="Qin Q."/>
        </authorList>
    </citation>
    <scope>NUCLEOTIDE SEQUENCE [LARGE SCALE GENOMIC DNA]</scope>
    <source>
        <strain evidence="13 14">IOZ07</strain>
    </source>
</reference>
<evidence type="ECO:0000256" key="2">
    <source>
        <dbReference type="ARBA" id="ARBA00022490"/>
    </source>
</evidence>
<evidence type="ECO:0000313" key="14">
    <source>
        <dbReference type="Proteomes" id="UP000557566"/>
    </source>
</evidence>
<feature type="site" description="Transition state stabilizer" evidence="9">
    <location>
        <position position="207"/>
    </location>
</feature>
<feature type="active site" evidence="9">
    <location>
        <position position="201"/>
    </location>
</feature>
<feature type="region of interest" description="N-terminal" evidence="9">
    <location>
        <begin position="1"/>
        <end position="170"/>
    </location>
</feature>
<dbReference type="Pfam" id="PF14306">
    <property type="entry name" value="PUA_2"/>
    <property type="match status" value="1"/>
</dbReference>
<evidence type="ECO:0000256" key="5">
    <source>
        <dbReference type="ARBA" id="ARBA00022695"/>
    </source>
</evidence>
<dbReference type="SUPFAM" id="SSF52540">
    <property type="entry name" value="P-loop containing nucleoside triphosphate hydrolases"/>
    <property type="match status" value="1"/>
</dbReference>
<evidence type="ECO:0000259" key="12">
    <source>
        <dbReference type="Pfam" id="PF14306"/>
    </source>
</evidence>
<dbReference type="UniPathway" id="UPA00140">
    <property type="reaction ID" value="UER00204"/>
</dbReference>
<comment type="similarity">
    <text evidence="9">In the C-terminal section; belongs to the APS kinase family.</text>
</comment>
<comment type="function">
    <text evidence="9">Catalyzes the first intracellular reaction of sulfate assimilation, forming adenosine-5'-phosphosulfate (APS) from inorganic sulfate and ATP. Plays an important role in sulfate activation as a component of the biosynthesis pathway of sulfur-containing amino acids.</text>
</comment>
<feature type="domain" description="APS kinase" evidence="10">
    <location>
        <begin position="396"/>
        <end position="548"/>
    </location>
</feature>
<dbReference type="InterPro" id="IPR002650">
    <property type="entry name" value="Sulphate_adenylyltransferase"/>
</dbReference>
<dbReference type="InterPro" id="IPR014729">
    <property type="entry name" value="Rossmann-like_a/b/a_fold"/>
</dbReference>
<evidence type="ECO:0000259" key="10">
    <source>
        <dbReference type="Pfam" id="PF01583"/>
    </source>
</evidence>
<dbReference type="EC" id="2.7.7.4" evidence="9"/>
<dbReference type="HAMAP" id="MF_03106">
    <property type="entry name" value="Sulf_adenylyltr_euk"/>
    <property type="match status" value="1"/>
</dbReference>
<proteinExistence type="inferred from homology"/>
<comment type="caution">
    <text evidence="13">The sequence shown here is derived from an EMBL/GenBank/DDBJ whole genome shotgun (WGS) entry which is preliminary data.</text>
</comment>
<sequence length="574" mass="64334">MANSPHGGVLKDLFARDLPRHAQLLDESEKLPAVVLTERHLCDLELILNGGFSPLQGFMTEKDYDGVVEKNRLADGSLFSMPITLDLSQEQIAKLGVEPGARITLRDSRDDSNLAILTVEDVYRPDKVKEAKHVFGSDDDTHPGIKHLFSAANEFYVGGKLEAINRLEHYDFLDLRFTPAELRSHFNKLGWQKVVAFQTRNPMHRAHRELTVRAARSQQANVLIHPVVGMTKPGDIDHFTRVRVYKALLPRYPNGMAALALLPLAMRMGGPREALWHAIIRKNHGATHLIVGRDHAGPGKNKHGKDHYGPYDAQELVKEYQGELGIKMVEFQEMIYIPDKDEYMPANEIPEGTRTMNISGTELRSRLKTGKEIPAWFSYPEVVQVLREENPLPREKGFTVFMTGYQNSGKDQVARALQATLNQGGGRPVSMLVGETVRHELSSELGFSKQDRDLNISRIAFVASELTKAGAAVIAAPIAPFEEARRQARDLIEKSGPFFLIHVATPLEYCEKTDRRGTYKAARAGKIKGFTGVDDPYETPQKPDLVVDLEKQNVRSIVHEIILLLESRGLLDRL</sequence>
<dbReference type="PANTHER" id="PTHR42700:SF1">
    <property type="entry name" value="SULFATE ADENYLYLTRANSFERASE"/>
    <property type="match status" value="1"/>
</dbReference>
<dbReference type="FunFam" id="3.40.50.300:FF:000802">
    <property type="entry name" value="Sulfate adenylyltransferase"/>
    <property type="match status" value="1"/>
</dbReference>
<dbReference type="EMBL" id="JAAVMX010000003">
    <property type="protein sequence ID" value="KAF4510153.1"/>
    <property type="molecule type" value="Genomic_DNA"/>
</dbReference>
<comment type="similarity">
    <text evidence="9">In the N-terminal section; belongs to the sulfate adenylyltransferase family.</text>
</comment>
<dbReference type="GO" id="GO:0005524">
    <property type="term" value="F:ATP binding"/>
    <property type="evidence" value="ECO:0007669"/>
    <property type="project" value="UniProtKB-KW"/>
</dbReference>
<evidence type="ECO:0000256" key="7">
    <source>
        <dbReference type="ARBA" id="ARBA00022840"/>
    </source>
</evidence>
<keyword evidence="14" id="KW-1185">Reference proteome</keyword>
<feature type="active site" evidence="9">
    <location>
        <position position="199"/>
    </location>
</feature>
<dbReference type="NCBIfam" id="TIGR00339">
    <property type="entry name" value="sopT"/>
    <property type="match status" value="1"/>
</dbReference>
<evidence type="ECO:0000259" key="11">
    <source>
        <dbReference type="Pfam" id="PF01747"/>
    </source>
</evidence>
<dbReference type="SUPFAM" id="SSF52374">
    <property type="entry name" value="Nucleotidylyl transferase"/>
    <property type="match status" value="1"/>
</dbReference>
<dbReference type="PANTHER" id="PTHR42700">
    <property type="entry name" value="SULFATE ADENYLYLTRANSFERASE"/>
    <property type="match status" value="1"/>
</dbReference>
<feature type="region of interest" description="Allosteric regulation domain; adenylyl-sulfate kinase-like" evidence="9">
    <location>
        <begin position="396"/>
        <end position="574"/>
    </location>
</feature>
<feature type="binding site" evidence="9">
    <location>
        <position position="296"/>
    </location>
    <ligand>
        <name>sulfate</name>
        <dbReference type="ChEBI" id="CHEBI:16189"/>
    </ligand>
</feature>
<name>A0A8H4V6T8_9HYPO</name>
<keyword evidence="9" id="KW-0198">Cysteine biosynthesis</keyword>
<dbReference type="FunFam" id="3.10.400.10:FF:000003">
    <property type="entry name" value="Sulfate adenylyltransferase"/>
    <property type="match status" value="1"/>
</dbReference>
<dbReference type="GO" id="GO:0009086">
    <property type="term" value="P:methionine biosynthetic process"/>
    <property type="evidence" value="ECO:0007669"/>
    <property type="project" value="UniProtKB-KW"/>
</dbReference>
<keyword evidence="6 9" id="KW-0547">Nucleotide-binding</keyword>
<comment type="activity regulation">
    <text evidence="9">Allosterically inhibited by 3'-phosphoadenosine 5'-phosphosulfate (PAPS).</text>
</comment>
<accession>A0A8H4V6T8</accession>
<feature type="active site" evidence="9">
    <location>
        <position position="200"/>
    </location>
</feature>
<dbReference type="Pfam" id="PF01747">
    <property type="entry name" value="ATP-sulfurylase"/>
    <property type="match status" value="1"/>
</dbReference>
<comment type="subunit">
    <text evidence="8 9">Homohexamer. Dimer of trimers.</text>
</comment>
<feature type="binding site" evidence="9">
    <location>
        <position position="334"/>
    </location>
    <ligand>
        <name>ATP</name>
        <dbReference type="ChEBI" id="CHEBI:30616"/>
    </ligand>
</feature>
<comment type="caution">
    <text evidence="9">Lacks conserved residue(s) required for the propagation of feature annotation.</text>
</comment>
<dbReference type="InterPro" id="IPR050512">
    <property type="entry name" value="Sulf_AdTrans/APS_kinase"/>
</dbReference>
<dbReference type="InterPro" id="IPR059117">
    <property type="entry name" value="APS_kinase_dom"/>
</dbReference>
<keyword evidence="7 9" id="KW-0067">ATP-binding</keyword>
<keyword evidence="5 9" id="KW-0548">Nucleotidyltransferase</keyword>
<evidence type="ECO:0000256" key="8">
    <source>
        <dbReference type="ARBA" id="ARBA00062002"/>
    </source>
</evidence>
<dbReference type="Pfam" id="PF01583">
    <property type="entry name" value="APS_kinase"/>
    <property type="match status" value="1"/>
</dbReference>
<dbReference type="GO" id="GO:0010134">
    <property type="term" value="P:sulfate assimilation via adenylyl sulfate reduction"/>
    <property type="evidence" value="ECO:0007669"/>
    <property type="project" value="TreeGrafter"/>
</dbReference>
<comment type="pathway">
    <text evidence="9">Sulfur metabolism; hydrogen sulfide biosynthesis; sulfite from sulfate: step 1/3.</text>
</comment>
<dbReference type="CDD" id="cd00517">
    <property type="entry name" value="ATPS"/>
    <property type="match status" value="1"/>
</dbReference>
<comment type="catalytic activity">
    <reaction evidence="9">
        <text>sulfate + ATP + H(+) = adenosine 5'-phosphosulfate + diphosphate</text>
        <dbReference type="Rhea" id="RHEA:18133"/>
        <dbReference type="ChEBI" id="CHEBI:15378"/>
        <dbReference type="ChEBI" id="CHEBI:16189"/>
        <dbReference type="ChEBI" id="CHEBI:30616"/>
        <dbReference type="ChEBI" id="CHEBI:33019"/>
        <dbReference type="ChEBI" id="CHEBI:58243"/>
        <dbReference type="EC" id="2.7.7.4"/>
    </reaction>
</comment>
<dbReference type="Gene3D" id="3.10.400.10">
    <property type="entry name" value="Sulfate adenylyltransferase"/>
    <property type="match status" value="1"/>
</dbReference>
<evidence type="ECO:0000256" key="4">
    <source>
        <dbReference type="ARBA" id="ARBA00022679"/>
    </source>
</evidence>
<dbReference type="InterPro" id="IPR027535">
    <property type="entry name" value="Sulf_adenylyltr_euk"/>
</dbReference>
<gene>
    <name evidence="9" type="primary">MET3</name>
    <name evidence="13" type="ORF">G6O67_002066</name>
</gene>
<dbReference type="GO" id="GO:0019344">
    <property type="term" value="P:cysteine biosynthetic process"/>
    <property type="evidence" value="ECO:0007669"/>
    <property type="project" value="UniProtKB-KW"/>
</dbReference>
<evidence type="ECO:0000256" key="9">
    <source>
        <dbReference type="HAMAP-Rule" id="MF_03106"/>
    </source>
</evidence>
<evidence type="ECO:0000313" key="13">
    <source>
        <dbReference type="EMBL" id="KAF4510153.1"/>
    </source>
</evidence>
<dbReference type="OrthoDB" id="468at2759"/>
<protein>
    <recommendedName>
        <fullName evidence="9">Sulfate adenylyltransferase</fullName>
        <ecNumber evidence="9">2.7.7.4</ecNumber>
    </recommendedName>
    <alternativeName>
        <fullName evidence="9">ATP-sulfurylase</fullName>
    </alternativeName>
    <alternativeName>
        <fullName evidence="9">Sulfate adenylate transferase</fullName>
        <shortName evidence="9">SAT</shortName>
    </alternativeName>
</protein>
<dbReference type="GO" id="GO:0005737">
    <property type="term" value="C:cytoplasm"/>
    <property type="evidence" value="ECO:0007669"/>
    <property type="project" value="UniProtKB-SubCell"/>
</dbReference>
<feature type="domain" description="ATP-sulfurylase PUA-like" evidence="12">
    <location>
        <begin position="4"/>
        <end position="166"/>
    </location>
</feature>
<dbReference type="GO" id="GO:0070814">
    <property type="term" value="P:hydrogen sulfide biosynthetic process"/>
    <property type="evidence" value="ECO:0007669"/>
    <property type="project" value="UniProtKB-UniRule"/>
</dbReference>
<dbReference type="GO" id="GO:0019379">
    <property type="term" value="P:sulfate assimilation, phosphoadenylyl sulfate reduction by phosphoadenylyl-sulfate reductase (thioredoxin)"/>
    <property type="evidence" value="ECO:0007669"/>
    <property type="project" value="TreeGrafter"/>
</dbReference>
<dbReference type="NCBIfam" id="NF004040">
    <property type="entry name" value="PRK05537.1"/>
    <property type="match status" value="1"/>
</dbReference>
<comment type="subcellular location">
    <subcellularLocation>
        <location evidence="9">Cytoplasm</location>
    </subcellularLocation>
</comment>
<comment type="catalytic activity">
    <reaction evidence="1">
        <text>adenosine 5'-phosphosulfate + ATP = 3'-phosphoadenylyl sulfate + ADP + H(+)</text>
        <dbReference type="Rhea" id="RHEA:24152"/>
        <dbReference type="ChEBI" id="CHEBI:15378"/>
        <dbReference type="ChEBI" id="CHEBI:30616"/>
        <dbReference type="ChEBI" id="CHEBI:58243"/>
        <dbReference type="ChEBI" id="CHEBI:58339"/>
        <dbReference type="ChEBI" id="CHEBI:456216"/>
        <dbReference type="EC" id="2.7.1.25"/>
    </reaction>
</comment>
<feature type="binding site" evidence="9">
    <location>
        <begin position="292"/>
        <end position="295"/>
    </location>
    <ligand>
        <name>ATP</name>
        <dbReference type="ChEBI" id="CHEBI:30616"/>
    </ligand>
</feature>
<feature type="site" description="Transition state stabilizer" evidence="9">
    <location>
        <position position="204"/>
    </location>
</feature>
<evidence type="ECO:0000256" key="3">
    <source>
        <dbReference type="ARBA" id="ARBA00022533"/>
    </source>
</evidence>
<feature type="binding site" evidence="9">
    <location>
        <position position="198"/>
    </location>
    <ligand>
        <name>sulfate</name>
        <dbReference type="ChEBI" id="CHEBI:16189"/>
    </ligand>
</feature>
<dbReference type="InterPro" id="IPR027417">
    <property type="entry name" value="P-loop_NTPase"/>
</dbReference>
<dbReference type="InterPro" id="IPR015947">
    <property type="entry name" value="PUA-like_sf"/>
</dbReference>
<keyword evidence="9" id="KW-0028">Amino-acid biosynthesis</keyword>
<dbReference type="Gene3D" id="3.40.50.300">
    <property type="entry name" value="P-loop containing nucleotide triphosphate hydrolases"/>
    <property type="match status" value="1"/>
</dbReference>
<feature type="binding site" evidence="9">
    <location>
        <position position="200"/>
    </location>
    <ligand>
        <name>sulfate</name>
        <dbReference type="ChEBI" id="CHEBI:16189"/>
    </ligand>
</feature>
<dbReference type="GO" id="GO:0004020">
    <property type="term" value="F:adenylylsulfate kinase activity"/>
    <property type="evidence" value="ECO:0007669"/>
    <property type="project" value="UniProtKB-EC"/>
</dbReference>
<evidence type="ECO:0000256" key="1">
    <source>
        <dbReference type="ARBA" id="ARBA00001823"/>
    </source>
</evidence>
<dbReference type="SUPFAM" id="SSF88697">
    <property type="entry name" value="PUA domain-like"/>
    <property type="match status" value="1"/>
</dbReference>
<dbReference type="Proteomes" id="UP000557566">
    <property type="component" value="Unassembled WGS sequence"/>
</dbReference>
<dbReference type="InterPro" id="IPR024951">
    <property type="entry name" value="Sulfurylase_cat_dom"/>
</dbReference>
<dbReference type="CDD" id="cd02027">
    <property type="entry name" value="APSK"/>
    <property type="match status" value="1"/>
</dbReference>
<comment type="domain">
    <text evidence="9">The adenylyl-sulfate kinase (APS kinase) is non-functional. It is involved in allosteric regulation by PAPS. PAPS binding induces a large rotational rearrangement of domains lowering the substrate affinity of the enzyme.</text>
</comment>
<dbReference type="InterPro" id="IPR025980">
    <property type="entry name" value="ATP-Sase_PUA-like_dom"/>
</dbReference>
<feature type="binding site" evidence="9">
    <location>
        <position position="516"/>
    </location>
    <ligand>
        <name>3'-phosphoadenylyl sulfate</name>
        <dbReference type="ChEBI" id="CHEBI:58339"/>
        <note>allosteric inhibitor</note>
    </ligand>
</feature>
<keyword evidence="2 9" id="KW-0963">Cytoplasm</keyword>